<dbReference type="Proteomes" id="UP000663828">
    <property type="component" value="Unassembled WGS sequence"/>
</dbReference>
<accession>A0A815AX37</accession>
<keyword evidence="3" id="KW-1185">Reference proteome</keyword>
<dbReference type="Proteomes" id="UP000663852">
    <property type="component" value="Unassembled WGS sequence"/>
</dbReference>
<comment type="caution">
    <text evidence="1">The sequence shown here is derived from an EMBL/GenBank/DDBJ whole genome shotgun (WGS) entry which is preliminary data.</text>
</comment>
<gene>
    <name evidence="2" type="ORF">EDS130_LOCUS37613</name>
    <name evidence="1" type="ORF">XAT740_LOCUS26850</name>
</gene>
<name>A0A815AX37_ADIRI</name>
<proteinExistence type="predicted"/>
<evidence type="ECO:0000313" key="1">
    <source>
        <dbReference type="EMBL" id="CAF1262404.1"/>
    </source>
</evidence>
<sequence>MATSNEDANRNETTKMINEWREQWMKEIDSIVRSATDDLDENITENDLNDRLQEAMNEFYNDEDGSSTIFGDQDTGKRNFYFSDEFMSHKNYSRQQSESSDLTSTIGQALVIKQRAHCTVKCYKDRAGVMAIGEDQLAFIDFVWNYEQVREMKMFVVSNINSSVGEVQAERSFNFPYVGERVRVVDMDYWPTHNRYVLAVVQTGEQRASWHYLFNPTPDKDEEAFERWITCLPGDTLSRVCCTKETVYEIVNHYTRGFVLLLNSYRVTHVRKSALELFPPDSQRYNSDVLRLIDICCSPSNKKLAVSYNCSIGSQKGPVGIHVFDLTRDWALLSRIDLGYTDVEYYMPRLLHLHKVDLLVALHVMSGNLLFYDNHGERKGKRSFILYVEEYEENQPHLYPVNICASQEWVAIRFNRYITVHRIND</sequence>
<evidence type="ECO:0000313" key="2">
    <source>
        <dbReference type="EMBL" id="CAF1422744.1"/>
    </source>
</evidence>
<evidence type="ECO:0000313" key="3">
    <source>
        <dbReference type="Proteomes" id="UP000663828"/>
    </source>
</evidence>
<dbReference type="EMBL" id="CAJNOJ010000374">
    <property type="protein sequence ID" value="CAF1422744.1"/>
    <property type="molecule type" value="Genomic_DNA"/>
</dbReference>
<dbReference type="OrthoDB" id="10405377at2759"/>
<reference evidence="1" key="1">
    <citation type="submission" date="2021-02" db="EMBL/GenBank/DDBJ databases">
        <authorList>
            <person name="Nowell W R."/>
        </authorList>
    </citation>
    <scope>NUCLEOTIDE SEQUENCE</scope>
</reference>
<organism evidence="1 3">
    <name type="scientific">Adineta ricciae</name>
    <name type="common">Rotifer</name>
    <dbReference type="NCBI Taxonomy" id="249248"/>
    <lineage>
        <taxon>Eukaryota</taxon>
        <taxon>Metazoa</taxon>
        <taxon>Spiralia</taxon>
        <taxon>Gnathifera</taxon>
        <taxon>Rotifera</taxon>
        <taxon>Eurotatoria</taxon>
        <taxon>Bdelloidea</taxon>
        <taxon>Adinetida</taxon>
        <taxon>Adinetidae</taxon>
        <taxon>Adineta</taxon>
    </lineage>
</organism>
<dbReference type="EMBL" id="CAJNOR010002203">
    <property type="protein sequence ID" value="CAF1262404.1"/>
    <property type="molecule type" value="Genomic_DNA"/>
</dbReference>
<dbReference type="AlphaFoldDB" id="A0A815AX37"/>
<protein>
    <submittedName>
        <fullName evidence="1">Uncharacterized protein</fullName>
    </submittedName>
</protein>